<dbReference type="Proteomes" id="UP000054538">
    <property type="component" value="Unassembled WGS sequence"/>
</dbReference>
<dbReference type="InterPro" id="IPR011333">
    <property type="entry name" value="SKP1/BTB/POZ_sf"/>
</dbReference>
<dbReference type="EMBL" id="KN825353">
    <property type="protein sequence ID" value="KIK91748.1"/>
    <property type="molecule type" value="Genomic_DNA"/>
</dbReference>
<feature type="compositionally biased region" description="Basic and acidic residues" evidence="3">
    <location>
        <begin position="1366"/>
        <end position="1381"/>
    </location>
</feature>
<reference evidence="5 6" key="1">
    <citation type="submission" date="2014-04" db="EMBL/GenBank/DDBJ databases">
        <authorList>
            <consortium name="DOE Joint Genome Institute"/>
            <person name="Kuo A."/>
            <person name="Kohler A."/>
            <person name="Jargeat P."/>
            <person name="Nagy L.G."/>
            <person name="Floudas D."/>
            <person name="Copeland A."/>
            <person name="Barry K.W."/>
            <person name="Cichocki N."/>
            <person name="Veneault-Fourrey C."/>
            <person name="LaButti K."/>
            <person name="Lindquist E.A."/>
            <person name="Lipzen A."/>
            <person name="Lundell T."/>
            <person name="Morin E."/>
            <person name="Murat C."/>
            <person name="Sun H."/>
            <person name="Tunlid A."/>
            <person name="Henrissat B."/>
            <person name="Grigoriev I.V."/>
            <person name="Hibbett D.S."/>
            <person name="Martin F."/>
            <person name="Nordberg H.P."/>
            <person name="Cantor M.N."/>
            <person name="Hua S.X."/>
        </authorList>
    </citation>
    <scope>NUCLEOTIDE SEQUENCE [LARGE SCALE GENOMIC DNA]</scope>
    <source>
        <strain evidence="5 6">Ve08.2h10</strain>
    </source>
</reference>
<feature type="region of interest" description="Disordered" evidence="3">
    <location>
        <begin position="1233"/>
        <end position="1258"/>
    </location>
</feature>
<dbReference type="SMART" id="SM00248">
    <property type="entry name" value="ANK"/>
    <property type="match status" value="2"/>
</dbReference>
<dbReference type="InParanoid" id="A0A0D0DKL5"/>
<evidence type="ECO:0000313" key="6">
    <source>
        <dbReference type="Proteomes" id="UP000054538"/>
    </source>
</evidence>
<feature type="compositionally biased region" description="Polar residues" evidence="3">
    <location>
        <begin position="1233"/>
        <end position="1244"/>
    </location>
</feature>
<dbReference type="Gene3D" id="3.30.710.10">
    <property type="entry name" value="Potassium Channel Kv1.1, Chain A"/>
    <property type="match status" value="2"/>
</dbReference>
<feature type="region of interest" description="Disordered" evidence="3">
    <location>
        <begin position="1270"/>
        <end position="1298"/>
    </location>
</feature>
<dbReference type="InterPro" id="IPR000408">
    <property type="entry name" value="Reg_chr_condens"/>
</dbReference>
<feature type="repeat" description="RCC1" evidence="2">
    <location>
        <begin position="335"/>
        <end position="386"/>
    </location>
</feature>
<feature type="region of interest" description="Disordered" evidence="3">
    <location>
        <begin position="1110"/>
        <end position="1173"/>
    </location>
</feature>
<feature type="compositionally biased region" description="Polar residues" evidence="3">
    <location>
        <begin position="1202"/>
        <end position="1218"/>
    </location>
</feature>
<dbReference type="Gene3D" id="1.25.40.20">
    <property type="entry name" value="Ankyrin repeat-containing domain"/>
    <property type="match status" value="1"/>
</dbReference>
<dbReference type="Pfam" id="PF12796">
    <property type="entry name" value="Ank_2"/>
    <property type="match status" value="1"/>
</dbReference>
<organism evidence="5 6">
    <name type="scientific">Paxillus rubicundulus Ve08.2h10</name>
    <dbReference type="NCBI Taxonomy" id="930991"/>
    <lineage>
        <taxon>Eukaryota</taxon>
        <taxon>Fungi</taxon>
        <taxon>Dikarya</taxon>
        <taxon>Basidiomycota</taxon>
        <taxon>Agaricomycotina</taxon>
        <taxon>Agaricomycetes</taxon>
        <taxon>Agaricomycetidae</taxon>
        <taxon>Boletales</taxon>
        <taxon>Paxilineae</taxon>
        <taxon>Paxillaceae</taxon>
        <taxon>Paxillus</taxon>
    </lineage>
</organism>
<feature type="compositionally biased region" description="Polar residues" evidence="3">
    <location>
        <begin position="1324"/>
        <end position="1334"/>
    </location>
</feature>
<dbReference type="PROSITE" id="PS50012">
    <property type="entry name" value="RCC1_3"/>
    <property type="match status" value="3"/>
</dbReference>
<feature type="compositionally biased region" description="Basic and acidic residues" evidence="3">
    <location>
        <begin position="1124"/>
        <end position="1137"/>
    </location>
</feature>
<evidence type="ECO:0000259" key="4">
    <source>
        <dbReference type="PROSITE" id="PS50097"/>
    </source>
</evidence>
<proteinExistence type="predicted"/>
<dbReference type="InterPro" id="IPR002110">
    <property type="entry name" value="Ankyrin_rpt"/>
</dbReference>
<feature type="compositionally biased region" description="Basic and acidic residues" evidence="3">
    <location>
        <begin position="1280"/>
        <end position="1298"/>
    </location>
</feature>
<keyword evidence="6" id="KW-1185">Reference proteome</keyword>
<gene>
    <name evidence="5" type="ORF">PAXRUDRAFT_148811</name>
</gene>
<evidence type="ECO:0000256" key="2">
    <source>
        <dbReference type="PROSITE-ProRule" id="PRU00235"/>
    </source>
</evidence>
<protein>
    <recommendedName>
        <fullName evidence="4">BTB domain-containing protein</fullName>
    </recommendedName>
</protein>
<dbReference type="InterPro" id="IPR036770">
    <property type="entry name" value="Ankyrin_rpt-contain_sf"/>
</dbReference>
<dbReference type="PROSITE" id="PS50097">
    <property type="entry name" value="BTB"/>
    <property type="match status" value="2"/>
</dbReference>
<dbReference type="PRINTS" id="PR00633">
    <property type="entry name" value="RCCNDNSATION"/>
</dbReference>
<evidence type="ECO:0000256" key="3">
    <source>
        <dbReference type="SAM" id="MobiDB-lite"/>
    </source>
</evidence>
<dbReference type="SMART" id="SM00225">
    <property type="entry name" value="BTB"/>
    <property type="match status" value="2"/>
</dbReference>
<feature type="region of interest" description="Disordered" evidence="3">
    <location>
        <begin position="23"/>
        <end position="42"/>
    </location>
</feature>
<dbReference type="HOGENOM" id="CLU_002285_0_0_1"/>
<feature type="repeat" description="RCC1" evidence="2">
    <location>
        <begin position="225"/>
        <end position="274"/>
    </location>
</feature>
<dbReference type="SUPFAM" id="SSF50985">
    <property type="entry name" value="RCC1/BLIP-II"/>
    <property type="match status" value="1"/>
</dbReference>
<dbReference type="Pfam" id="PF13540">
    <property type="entry name" value="RCC1_2"/>
    <property type="match status" value="1"/>
</dbReference>
<dbReference type="CDD" id="cd18186">
    <property type="entry name" value="BTB_POZ_ZBTB_KLHL-like"/>
    <property type="match status" value="2"/>
</dbReference>
<dbReference type="PANTHER" id="PTHR22872:SF2">
    <property type="entry name" value="INHIBITOR OF BRUTON TYROSINE KINASE"/>
    <property type="match status" value="1"/>
</dbReference>
<feature type="compositionally biased region" description="Polar residues" evidence="3">
    <location>
        <begin position="1354"/>
        <end position="1365"/>
    </location>
</feature>
<keyword evidence="1" id="KW-0677">Repeat</keyword>
<dbReference type="STRING" id="930991.A0A0D0DKL5"/>
<dbReference type="InterPro" id="IPR009091">
    <property type="entry name" value="RCC1/BLIP-II"/>
</dbReference>
<dbReference type="FunCoup" id="A0A0D0DKL5">
    <property type="interactions" value="104"/>
</dbReference>
<feature type="compositionally biased region" description="Basic residues" evidence="3">
    <location>
        <begin position="1335"/>
        <end position="1350"/>
    </location>
</feature>
<feature type="repeat" description="RCC1" evidence="2">
    <location>
        <begin position="155"/>
        <end position="222"/>
    </location>
</feature>
<dbReference type="SUPFAM" id="SSF48403">
    <property type="entry name" value="Ankyrin repeat"/>
    <property type="match status" value="1"/>
</dbReference>
<evidence type="ECO:0000313" key="5">
    <source>
        <dbReference type="EMBL" id="KIK91748.1"/>
    </source>
</evidence>
<dbReference type="PANTHER" id="PTHR22872">
    <property type="entry name" value="BTK-BINDING PROTEIN-RELATED"/>
    <property type="match status" value="1"/>
</dbReference>
<feature type="domain" description="BTB" evidence="4">
    <location>
        <begin position="813"/>
        <end position="886"/>
    </location>
</feature>
<dbReference type="InterPro" id="IPR000210">
    <property type="entry name" value="BTB/POZ_dom"/>
</dbReference>
<accession>A0A0D0DKL5</accession>
<feature type="region of interest" description="Disordered" evidence="3">
    <location>
        <begin position="1324"/>
        <end position="1381"/>
    </location>
</feature>
<feature type="compositionally biased region" description="Polar residues" evidence="3">
    <location>
        <begin position="31"/>
        <end position="42"/>
    </location>
</feature>
<evidence type="ECO:0000256" key="1">
    <source>
        <dbReference type="ARBA" id="ARBA00022737"/>
    </source>
</evidence>
<reference evidence="6" key="2">
    <citation type="submission" date="2015-01" db="EMBL/GenBank/DDBJ databases">
        <title>Evolutionary Origins and Diversification of the Mycorrhizal Mutualists.</title>
        <authorList>
            <consortium name="DOE Joint Genome Institute"/>
            <consortium name="Mycorrhizal Genomics Consortium"/>
            <person name="Kohler A."/>
            <person name="Kuo A."/>
            <person name="Nagy L.G."/>
            <person name="Floudas D."/>
            <person name="Copeland A."/>
            <person name="Barry K.W."/>
            <person name="Cichocki N."/>
            <person name="Veneault-Fourrey C."/>
            <person name="LaButti K."/>
            <person name="Lindquist E.A."/>
            <person name="Lipzen A."/>
            <person name="Lundell T."/>
            <person name="Morin E."/>
            <person name="Murat C."/>
            <person name="Riley R."/>
            <person name="Ohm R."/>
            <person name="Sun H."/>
            <person name="Tunlid A."/>
            <person name="Henrissat B."/>
            <person name="Grigoriev I.V."/>
            <person name="Hibbett D.S."/>
            <person name="Martin F."/>
        </authorList>
    </citation>
    <scope>NUCLEOTIDE SEQUENCE [LARGE SCALE GENOMIC DNA]</scope>
    <source>
        <strain evidence="6">Ve08.2h10</strain>
    </source>
</reference>
<dbReference type="InterPro" id="IPR051625">
    <property type="entry name" value="Signaling_Regulatory_Domain"/>
</dbReference>
<name>A0A0D0DKL5_9AGAM</name>
<dbReference type="OrthoDB" id="1893551at2759"/>
<dbReference type="Gene3D" id="2.130.10.30">
    <property type="entry name" value="Regulator of chromosome condensation 1/beta-lactamase-inhibitor protein II"/>
    <property type="match status" value="1"/>
</dbReference>
<feature type="compositionally biased region" description="Basic and acidic residues" evidence="3">
    <location>
        <begin position="1163"/>
        <end position="1173"/>
    </location>
</feature>
<feature type="region of interest" description="Disordered" evidence="3">
    <location>
        <begin position="1193"/>
        <end position="1219"/>
    </location>
</feature>
<dbReference type="SUPFAM" id="SSF54695">
    <property type="entry name" value="POZ domain"/>
    <property type="match status" value="2"/>
</dbReference>
<sequence>MTLLHVYFNIHDQQAFQRLLERDRSARSEPATPSTSGGKSWSRKNLSVTLEVNASDHLGRTVLHLACSSTEAASLEYIRLLLAHPSINVNLPDKENHWTALHRALYAGNIEAAIILLKRTDTDTSIKDTEGYTAFDLYNSTVRSANHFSFEDAHLELFTWGVNRNAALGLGDSNDRVHPDHVVLLKKGAPLPATLTLEERFAPVKVREVSMSKLHTVILTDEPRDNVRLCGFGSGGRLGPFPHTLYTATSLALSSYTVTSVALGQDHTLALTSAGEVISWGLNRFFQLGYVVEAGQGGSVDESIQTAPRRISHLKKEFVKGVAACKTASACWSQSDVWTWGVNNGQLGYSKAASPVQVLPRKVSVVTQPVRGIAMSESAMVCLFVNGEVVCIWNSGVSKINFPAHAFPSDISAVYRPLQATRGPAITKVAGCDDSFAALSSDGEVFTFSCPVSTKGEGSTPEGSAVGSRGHTIKPKRAWALRKQFSSVRDFDTGGDGTLIVCTQSGHIFVRCRSPKASTTSAGNKTFKFQRVAHIQRAISVRANSIGAFGALRLDYKPAPIPVTGRHFLGDIARIAPYLRNDRTASADELANIDLKATIGADDDVEDSSILDDIRDIAKLMDVLHNHRLQSPISAPMGINYGTDLIVLVSPNFEIPAHRLILATRCTPLQSVLGEGVVLRDNFSEISMTLSPERLDVSPLMYPLLHATGMSPLTFLILLHYLYSDELLAIWDRRIGSLFEGSFSSLGVSPSQVKTELAALARILELPRLTWALRYLGKRTPKSSACDDFRRLFDQAQLSGSSRRNIKDDPLAPDVALHLSDIIVYTHSVVLRARCPFFSAFFGDTDWTIRRKDNSGIVDIDMRHQQWQVMEFVLRFVCFGEENLFETFEFLNTVDEVVDFMFLVISAANELLLTRLVLLCSRVILDHLTAYNACYLLADAIHFNALDLAERIERYMSANIEMLLESGMLDDLDPMVVRKLSQHIRLEQAEESPISRLDKLGSEALEKHQYWLALQDIPVPIITSQKALQAHRDSPRISPLGSAKNLARPPMLYSPGTSPLLCPTSSPMPRPALWPKPSGDEIFAMDDTEAVPSFELDVSQPPVQVDIPAKATTVWKKNPSTPHTDLKSIMDEAETNKKQTSSILGPSKAPESPSPSHQTRSRWKLDKPSTPRRMPFDLRMQKISAEAFRLTGSPAKAPTNLPPQVSAPTPRVGTSQPNMGPVITPARQIATAPRSSTPQKTSAAWTIPPVQPTTEPSVPGLARSFAEIQRMQQIQGASAPKDKRSLREIQEEEQARQQEADFLKWWAAEEERVRLETLQQEQLISQVSQANTPHSSKKSRDRGPKPRKVKAAGQLNNPSGPSQQCEPRDNYKPSHNEGSNK</sequence>
<feature type="domain" description="BTB" evidence="4">
    <location>
        <begin position="643"/>
        <end position="727"/>
    </location>
</feature>